<dbReference type="EMBL" id="CP119881">
    <property type="protein sequence ID" value="WFD36768.1"/>
    <property type="molecule type" value="Genomic_DNA"/>
</dbReference>
<evidence type="ECO:0000256" key="4">
    <source>
        <dbReference type="SAM" id="MobiDB-lite"/>
    </source>
</evidence>
<feature type="region of interest" description="Disordered" evidence="4">
    <location>
        <begin position="202"/>
        <end position="225"/>
    </location>
</feature>
<feature type="region of interest" description="Disordered" evidence="4">
    <location>
        <begin position="135"/>
        <end position="175"/>
    </location>
</feature>
<feature type="region of interest" description="Disordered" evidence="4">
    <location>
        <begin position="53"/>
        <end position="80"/>
    </location>
</feature>
<protein>
    <submittedName>
        <fullName evidence="6">Phosphatidylinositol-3,5-bisphosphate 5-phosphatase</fullName>
    </submittedName>
</protein>
<keyword evidence="2" id="KW-0378">Hydrolase</keyword>
<evidence type="ECO:0000313" key="6">
    <source>
        <dbReference type="EMBL" id="WFD36768.1"/>
    </source>
</evidence>
<evidence type="ECO:0000259" key="5">
    <source>
        <dbReference type="PROSITE" id="PS50275"/>
    </source>
</evidence>
<dbReference type="PROSITE" id="PS50275">
    <property type="entry name" value="SAC"/>
    <property type="match status" value="1"/>
</dbReference>
<name>A0AAF0ETH9_9BASI</name>
<feature type="region of interest" description="Disordered" evidence="4">
    <location>
        <begin position="965"/>
        <end position="994"/>
    </location>
</feature>
<evidence type="ECO:0000256" key="1">
    <source>
        <dbReference type="ARBA" id="ARBA00004308"/>
    </source>
</evidence>
<feature type="compositionally biased region" description="Low complexity" evidence="4">
    <location>
        <begin position="975"/>
        <end position="989"/>
    </location>
</feature>
<dbReference type="GO" id="GO:0043813">
    <property type="term" value="F:phosphatidylinositol-3,5-bisphosphate 5-phosphatase activity"/>
    <property type="evidence" value="ECO:0007669"/>
    <property type="project" value="InterPro"/>
</dbReference>
<sequence length="1113" mass="121560">MSCGQADLLPQLAAGAVECVPPVASEHHALQNTQGALTYSQVAGGVQTPASVAPALPAAPGPAKAQPHADAPASANEHDATAADAEAIPTHGMHGRGGVKYFTLYESRTHYYLIGSYASQTSSHVLAIDRVPPIAREDEDMPRRASSPAPSNDGGTLLSTPHRTHRKTPSTSTSLLANDDARMAMAQPADPHASSVTTMAQAPAGGVGVGAPTHSRMPHGESVSASGHRYLSIDDPIIPELRQHAENKAQPEEHEETDERALRPIAALGTRRGRSVVPSREEHNMSHTPVRRAKEPKPDDADWALGLTADPKAYTPEETEALLESLKERHKGAGGFRQVGRFFGLAGFVRFTAGYYMVLIAQRSTVALIGGHYVYHCDEVQVLPVCHPSTLSALGRSKARDQREAQLLHMFRQVDVSKNFYFSYSYDLTRTLQSNMTGPRAGDDRVVNDKFVWNYKLLQPAFSDCFSRSESPEVALRSAWVLPLVHGFVDQAKLVVLGRVIYVTLIARRSRHYAGARFHKRGVDAKGHVANDVETEQIVNEPNTSSFFAPAKRGTNTLRASPNYTAYVMHRGSIPVYWTQDTSNMSPRPPIEISLTDPYYGAAALHFDALFKDYGAPVIVLNLVKSKERQPRESKLLHAYTECVAYLNQYLPVDRRIKYIAWDMSRASKSRDQDVIGTLERIASETLADTRFFHSGPPPPFRDLSRKTLLLQHGVARINCVDCLDRTNAAQFVLGKAALAHQLHALGLLASPHLDFDSDAVNMLTEMYHDLGDTIALQYGGSALAHTTDTYRKINQWTSHSRDMAEGLKRYYANSFADADKQAAIDLFLGQEDLSQLSLVMQAATQGKPCLCAAPIVHAPAPPDDKSLAEKQAYITAFANSDTGFWDGYYRPNLFTDLQRHHAFKMTAVHQQGNELLSSPKYTSLNQEGAVIETSPQGSTVATPTSGAFPRSIIGGVRRWIRTQPQRDSAHALESTPPSAPAQQSSAPTLEERPNAVETVVLRSLDPVISRQEAHEYQVYLAQFHYSAARRTYRVSDADMQVYDGATGVAAGNAAMYPTHRNGVDPALAAHVGMIDGDTSLTRIHSPAACDVSTSDARVKMYAAWLSLAAVRG</sequence>
<dbReference type="PANTHER" id="PTHR45738:SF5">
    <property type="entry name" value="POLYPHOSPHOINOSITIDE PHOSPHATASE"/>
    <property type="match status" value="1"/>
</dbReference>
<organism evidence="6 7">
    <name type="scientific">Malassezia cuniculi</name>
    <dbReference type="NCBI Taxonomy" id="948313"/>
    <lineage>
        <taxon>Eukaryota</taxon>
        <taxon>Fungi</taxon>
        <taxon>Dikarya</taxon>
        <taxon>Basidiomycota</taxon>
        <taxon>Ustilaginomycotina</taxon>
        <taxon>Malasseziomycetes</taxon>
        <taxon>Malasseziales</taxon>
        <taxon>Malasseziaceae</taxon>
        <taxon>Malassezia</taxon>
    </lineage>
</organism>
<dbReference type="PANTHER" id="PTHR45738">
    <property type="entry name" value="POLYPHOSPHOINOSITIDE PHOSPHATASE"/>
    <property type="match status" value="1"/>
</dbReference>
<keyword evidence="3" id="KW-0472">Membrane</keyword>
<evidence type="ECO:0000313" key="7">
    <source>
        <dbReference type="Proteomes" id="UP001219933"/>
    </source>
</evidence>
<dbReference type="AlphaFoldDB" id="A0AAF0ETH9"/>
<dbReference type="Proteomes" id="UP001219933">
    <property type="component" value="Chromosome 5"/>
</dbReference>
<feature type="domain" description="SAC" evidence="5">
    <location>
        <begin position="411"/>
        <end position="781"/>
    </location>
</feature>
<dbReference type="GO" id="GO:0012505">
    <property type="term" value="C:endomembrane system"/>
    <property type="evidence" value="ECO:0007669"/>
    <property type="project" value="UniProtKB-SubCell"/>
</dbReference>
<proteinExistence type="predicted"/>
<evidence type="ECO:0000256" key="2">
    <source>
        <dbReference type="ARBA" id="ARBA00022801"/>
    </source>
</evidence>
<feature type="region of interest" description="Disordered" evidence="4">
    <location>
        <begin position="270"/>
        <end position="299"/>
    </location>
</feature>
<dbReference type="Pfam" id="PF02383">
    <property type="entry name" value="Syja_N"/>
    <property type="match status" value="1"/>
</dbReference>
<dbReference type="GO" id="GO:0046856">
    <property type="term" value="P:phosphatidylinositol dephosphorylation"/>
    <property type="evidence" value="ECO:0007669"/>
    <property type="project" value="InterPro"/>
</dbReference>
<dbReference type="InterPro" id="IPR002013">
    <property type="entry name" value="SAC_dom"/>
</dbReference>
<feature type="compositionally biased region" description="Polar residues" evidence="4">
    <location>
        <begin position="148"/>
        <end position="161"/>
    </location>
</feature>
<reference evidence="6" key="1">
    <citation type="submission" date="2023-03" db="EMBL/GenBank/DDBJ databases">
        <title>Mating type loci evolution in Malassezia.</title>
        <authorList>
            <person name="Coelho M.A."/>
        </authorList>
    </citation>
    <scope>NUCLEOTIDE SEQUENCE</scope>
    <source>
        <strain evidence="6">CBS 11721</strain>
    </source>
</reference>
<evidence type="ECO:0000256" key="3">
    <source>
        <dbReference type="ARBA" id="ARBA00023136"/>
    </source>
</evidence>
<dbReference type="InterPro" id="IPR043573">
    <property type="entry name" value="Fig4-like"/>
</dbReference>
<accession>A0AAF0ETH9</accession>
<comment type="subcellular location">
    <subcellularLocation>
        <location evidence="1">Endomembrane system</location>
    </subcellularLocation>
</comment>
<feature type="compositionally biased region" description="Low complexity" evidence="4">
    <location>
        <begin position="53"/>
        <end position="69"/>
    </location>
</feature>
<gene>
    <name evidence="6" type="primary">FIG4</name>
    <name evidence="6" type="ORF">MCUN1_003655</name>
</gene>
<keyword evidence="7" id="KW-1185">Reference proteome</keyword>